<proteinExistence type="predicted"/>
<dbReference type="Gene3D" id="3.90.180.10">
    <property type="entry name" value="Medium-chain alcohol dehydrogenases, catalytic domain"/>
    <property type="match status" value="1"/>
</dbReference>
<protein>
    <submittedName>
        <fullName evidence="3">NADPH:quinone reductase</fullName>
    </submittedName>
</protein>
<dbReference type="GO" id="GO:0016491">
    <property type="term" value="F:oxidoreductase activity"/>
    <property type="evidence" value="ECO:0007669"/>
    <property type="project" value="InterPro"/>
</dbReference>
<feature type="domain" description="Enoyl reductase (ER)" evidence="2">
    <location>
        <begin position="12"/>
        <end position="320"/>
    </location>
</feature>
<dbReference type="CDD" id="cd08253">
    <property type="entry name" value="zeta_crystallin"/>
    <property type="match status" value="1"/>
</dbReference>
<dbReference type="RefSeq" id="WP_230792815.1">
    <property type="nucleotide sequence ID" value="NZ_JAJNCO010000032.1"/>
</dbReference>
<evidence type="ECO:0000256" key="1">
    <source>
        <dbReference type="ARBA" id="ARBA00022857"/>
    </source>
</evidence>
<sequence length="325" mass="33478">MKAAVYRHTGPAADVLEVVELERPEPGPNQVRVRIVTSGINPTDSARRAGRAGTGPDEFQVPHHDGAGVVDAVGSRVVGLVPGQRVWVYLAAFDNHYGTAAEYAVVPAERAVPLPDSASDDLGACLGVPALTAAHCLGGNPAALKGQTVLVAGGAGAVGHYAIELAKHAGARVVATVSSDEKRALAEGAGADLVVCYTDPDASRRIRDFAGHVDHVVEVAIGANLDLDMSVLGVGGTIAVYAVRGDLTIPAGHLMSTNTTLKFVLLYGLSPEQLADAVRWTSDALGVGALSSLPIVPYELEQVADAQDKVEQGTVGKVVLRLAEG</sequence>
<dbReference type="InterPro" id="IPR013154">
    <property type="entry name" value="ADH-like_N"/>
</dbReference>
<accession>A0AAW4XQA0</accession>
<reference evidence="3" key="1">
    <citation type="submission" date="2021-11" db="EMBL/GenBank/DDBJ databases">
        <title>Development of a sustainable strategy for remediation of hydrocarbon-contaminated territories based on the waste exchange concept.</title>
        <authorList>
            <person name="Elkin A."/>
        </authorList>
    </citation>
    <scope>NUCLEOTIDE SEQUENCE</scope>
    <source>
        <strain evidence="3">IEGM 757</strain>
    </source>
</reference>
<dbReference type="Gene3D" id="3.40.50.720">
    <property type="entry name" value="NAD(P)-binding Rossmann-like Domain"/>
    <property type="match status" value="1"/>
</dbReference>
<dbReference type="Proteomes" id="UP001198630">
    <property type="component" value="Unassembled WGS sequence"/>
</dbReference>
<dbReference type="EMBL" id="JAJNCO010000032">
    <property type="protein sequence ID" value="MCD2114870.1"/>
    <property type="molecule type" value="Genomic_DNA"/>
</dbReference>
<dbReference type="SUPFAM" id="SSF51735">
    <property type="entry name" value="NAD(P)-binding Rossmann-fold domains"/>
    <property type="match status" value="1"/>
</dbReference>
<dbReference type="Pfam" id="PF00107">
    <property type="entry name" value="ADH_zinc_N"/>
    <property type="match status" value="1"/>
</dbReference>
<dbReference type="PANTHER" id="PTHR44154:SF1">
    <property type="entry name" value="QUINONE OXIDOREDUCTASE"/>
    <property type="match status" value="1"/>
</dbReference>
<dbReference type="InterPro" id="IPR020843">
    <property type="entry name" value="ER"/>
</dbReference>
<dbReference type="InterPro" id="IPR036291">
    <property type="entry name" value="NAD(P)-bd_dom_sf"/>
</dbReference>
<dbReference type="AlphaFoldDB" id="A0AAW4XQA0"/>
<evidence type="ECO:0000259" key="2">
    <source>
        <dbReference type="SMART" id="SM00829"/>
    </source>
</evidence>
<dbReference type="InterPro" id="IPR051603">
    <property type="entry name" value="Zinc-ADH_QOR/CCCR"/>
</dbReference>
<dbReference type="SUPFAM" id="SSF50129">
    <property type="entry name" value="GroES-like"/>
    <property type="match status" value="1"/>
</dbReference>
<keyword evidence="1" id="KW-0521">NADP</keyword>
<dbReference type="Pfam" id="PF08240">
    <property type="entry name" value="ADH_N"/>
    <property type="match status" value="1"/>
</dbReference>
<name>A0AAW4XQA0_RHORH</name>
<organism evidence="3 4">
    <name type="scientific">Rhodococcus rhodochrous</name>
    <dbReference type="NCBI Taxonomy" id="1829"/>
    <lineage>
        <taxon>Bacteria</taxon>
        <taxon>Bacillati</taxon>
        <taxon>Actinomycetota</taxon>
        <taxon>Actinomycetes</taxon>
        <taxon>Mycobacteriales</taxon>
        <taxon>Nocardiaceae</taxon>
        <taxon>Rhodococcus</taxon>
    </lineage>
</organism>
<gene>
    <name evidence="3" type="ORF">LQ384_27615</name>
</gene>
<dbReference type="InterPro" id="IPR013149">
    <property type="entry name" value="ADH-like_C"/>
</dbReference>
<dbReference type="InterPro" id="IPR011032">
    <property type="entry name" value="GroES-like_sf"/>
</dbReference>
<evidence type="ECO:0000313" key="4">
    <source>
        <dbReference type="Proteomes" id="UP001198630"/>
    </source>
</evidence>
<comment type="caution">
    <text evidence="3">The sequence shown here is derived from an EMBL/GenBank/DDBJ whole genome shotgun (WGS) entry which is preliminary data.</text>
</comment>
<dbReference type="PANTHER" id="PTHR44154">
    <property type="entry name" value="QUINONE OXIDOREDUCTASE"/>
    <property type="match status" value="1"/>
</dbReference>
<dbReference type="SMART" id="SM00829">
    <property type="entry name" value="PKS_ER"/>
    <property type="match status" value="1"/>
</dbReference>
<evidence type="ECO:0000313" key="3">
    <source>
        <dbReference type="EMBL" id="MCD2114870.1"/>
    </source>
</evidence>